<dbReference type="GO" id="GO:0016787">
    <property type="term" value="F:hydrolase activity"/>
    <property type="evidence" value="ECO:0007669"/>
    <property type="project" value="UniProtKB-KW"/>
</dbReference>
<name>A0A6J6YSF8_9ZZZZ</name>
<sequence length="294" mass="31509">MGTITQHSIQANDLNISYFAAGLDNDGPLAICLHGFPDSAHTWRHLLPRLANAGYQAVAPFLRGYAPTEVPSDGRFQTAASAMDALALRDALGGGGDSIIIGHDWGAIITHIAANVRPDAFAKVVTMAVPPGNAVGVAFLSNLAQIKRSWYMFFFQHPFADFVVGANDLAYIDMLWADWSPGFDATEELALLKPSLRDPANLQAALGFYRATLGAGYNDPALQSAQDLSSTIPPQPLLYLHGRTDGCMGSEVAEFAAAELTSNARAHFVDGAGHFMHLEKPNEVNDIILSFLAE</sequence>
<dbReference type="InterPro" id="IPR000639">
    <property type="entry name" value="Epox_hydrolase-like"/>
</dbReference>
<keyword evidence="1" id="KW-0378">Hydrolase</keyword>
<dbReference type="InterPro" id="IPR029058">
    <property type="entry name" value="AB_hydrolase_fold"/>
</dbReference>
<dbReference type="SUPFAM" id="SSF53474">
    <property type="entry name" value="alpha/beta-Hydrolases"/>
    <property type="match status" value="1"/>
</dbReference>
<accession>A0A6J6YSF8</accession>
<protein>
    <submittedName>
        <fullName evidence="3">Unannotated protein</fullName>
    </submittedName>
</protein>
<evidence type="ECO:0000256" key="1">
    <source>
        <dbReference type="ARBA" id="ARBA00022801"/>
    </source>
</evidence>
<dbReference type="EMBL" id="CAFAAL010000124">
    <property type="protein sequence ID" value="CAB4811465.1"/>
    <property type="molecule type" value="Genomic_DNA"/>
</dbReference>
<organism evidence="3">
    <name type="scientific">freshwater metagenome</name>
    <dbReference type="NCBI Taxonomy" id="449393"/>
    <lineage>
        <taxon>unclassified sequences</taxon>
        <taxon>metagenomes</taxon>
        <taxon>ecological metagenomes</taxon>
    </lineage>
</organism>
<dbReference type="PANTHER" id="PTHR43329">
    <property type="entry name" value="EPOXIDE HYDROLASE"/>
    <property type="match status" value="1"/>
</dbReference>
<dbReference type="InterPro" id="IPR000073">
    <property type="entry name" value="AB_hydrolase_1"/>
</dbReference>
<evidence type="ECO:0000259" key="2">
    <source>
        <dbReference type="Pfam" id="PF00561"/>
    </source>
</evidence>
<dbReference type="Pfam" id="PF00561">
    <property type="entry name" value="Abhydrolase_1"/>
    <property type="match status" value="1"/>
</dbReference>
<evidence type="ECO:0000313" key="3">
    <source>
        <dbReference type="EMBL" id="CAB4811465.1"/>
    </source>
</evidence>
<dbReference type="PRINTS" id="PR00412">
    <property type="entry name" value="EPOXHYDRLASE"/>
</dbReference>
<reference evidence="3" key="1">
    <citation type="submission" date="2020-05" db="EMBL/GenBank/DDBJ databases">
        <authorList>
            <person name="Chiriac C."/>
            <person name="Salcher M."/>
            <person name="Ghai R."/>
            <person name="Kavagutti S V."/>
        </authorList>
    </citation>
    <scope>NUCLEOTIDE SEQUENCE</scope>
</reference>
<dbReference type="AlphaFoldDB" id="A0A6J6YSF8"/>
<dbReference type="Gene3D" id="3.40.50.1820">
    <property type="entry name" value="alpha/beta hydrolase"/>
    <property type="match status" value="1"/>
</dbReference>
<proteinExistence type="predicted"/>
<feature type="domain" description="AB hydrolase-1" evidence="2">
    <location>
        <begin position="31"/>
        <end position="281"/>
    </location>
</feature>
<gene>
    <name evidence="3" type="ORF">UFOPK3004_01272</name>
</gene>